<organism evidence="3 4">
    <name type="scientific">Thalassiosira oceanica</name>
    <name type="common">Marine diatom</name>
    <dbReference type="NCBI Taxonomy" id="159749"/>
    <lineage>
        <taxon>Eukaryota</taxon>
        <taxon>Sar</taxon>
        <taxon>Stramenopiles</taxon>
        <taxon>Ochrophyta</taxon>
        <taxon>Bacillariophyta</taxon>
        <taxon>Coscinodiscophyceae</taxon>
        <taxon>Thalassiosirophycidae</taxon>
        <taxon>Thalassiosirales</taxon>
        <taxon>Thalassiosiraceae</taxon>
        <taxon>Thalassiosira</taxon>
    </lineage>
</organism>
<accession>K0RJW5</accession>
<keyword evidence="4" id="KW-1185">Reference proteome</keyword>
<dbReference type="EMBL" id="AGNL01037626">
    <property type="protein sequence ID" value="EJK53520.1"/>
    <property type="molecule type" value="Genomic_DNA"/>
</dbReference>
<evidence type="ECO:0000313" key="4">
    <source>
        <dbReference type="Proteomes" id="UP000266841"/>
    </source>
</evidence>
<feature type="compositionally biased region" description="Basic residues" evidence="1">
    <location>
        <begin position="60"/>
        <end position="73"/>
    </location>
</feature>
<evidence type="ECO:0000256" key="1">
    <source>
        <dbReference type="SAM" id="MobiDB-lite"/>
    </source>
</evidence>
<feature type="region of interest" description="Disordered" evidence="1">
    <location>
        <begin position="48"/>
        <end position="86"/>
    </location>
</feature>
<feature type="chain" id="PRO_5003837085" evidence="2">
    <location>
        <begin position="19"/>
        <end position="391"/>
    </location>
</feature>
<gene>
    <name evidence="3" type="ORF">THAOC_27030</name>
</gene>
<evidence type="ECO:0000256" key="2">
    <source>
        <dbReference type="SAM" id="SignalP"/>
    </source>
</evidence>
<sequence>MRILNLALTRVIVPFLLASPSTKSMVGADQSPPTSNTAADFFDGVEKATGSDGISDPRIQNRRRGKAKAKASKIGHTGDGKSSKSHKRLEKCAAQFIGTRTYGGSCDKSFTATIGCEESLNDCFYQEESFDGSTSSDVCYPFDMAEVLSIDGNTCMLGFANGGILLKNSAHALDPNCEPKYVLKMTIDIGKESSDELLLYFSSDGGKSFYNEDDPRVATRASEDEIHARRAEVCTTSSSCGADGSRCLFEWGHCCSEGKWCPTDLFGNRHLLQLHAFWDRLRCGFEREYDMGQGCVKGSQDQQGWEFPAYHTSLPPNPLGYTFKTPIGRGKYDKCCSGVSSRPIQPRFLAPLPHTHTTAFGQEIVFDEVIRYSTSGLAGVIFSREVAYKCK</sequence>
<name>K0RJW5_THAOC</name>
<dbReference type="Proteomes" id="UP000266841">
    <property type="component" value="Unassembled WGS sequence"/>
</dbReference>
<protein>
    <submittedName>
        <fullName evidence="3">Uncharacterized protein</fullName>
    </submittedName>
</protein>
<keyword evidence="2" id="KW-0732">Signal</keyword>
<reference evidence="3 4" key="1">
    <citation type="journal article" date="2012" name="Genome Biol.">
        <title>Genome and low-iron response of an oceanic diatom adapted to chronic iron limitation.</title>
        <authorList>
            <person name="Lommer M."/>
            <person name="Specht M."/>
            <person name="Roy A.S."/>
            <person name="Kraemer L."/>
            <person name="Andreson R."/>
            <person name="Gutowska M.A."/>
            <person name="Wolf J."/>
            <person name="Bergner S.V."/>
            <person name="Schilhabel M.B."/>
            <person name="Klostermeier U.C."/>
            <person name="Beiko R.G."/>
            <person name="Rosenstiel P."/>
            <person name="Hippler M."/>
            <person name="Laroche J."/>
        </authorList>
    </citation>
    <scope>NUCLEOTIDE SEQUENCE [LARGE SCALE GENOMIC DNA]</scope>
    <source>
        <strain evidence="3 4">CCMP1005</strain>
    </source>
</reference>
<feature type="signal peptide" evidence="2">
    <location>
        <begin position="1"/>
        <end position="18"/>
    </location>
</feature>
<evidence type="ECO:0000313" key="3">
    <source>
        <dbReference type="EMBL" id="EJK53520.1"/>
    </source>
</evidence>
<dbReference type="AlphaFoldDB" id="K0RJW5"/>
<proteinExistence type="predicted"/>
<comment type="caution">
    <text evidence="3">The sequence shown here is derived from an EMBL/GenBank/DDBJ whole genome shotgun (WGS) entry which is preliminary data.</text>
</comment>